<keyword evidence="10" id="KW-0998">Cell outer membrane</keyword>
<evidence type="ECO:0000313" key="14">
    <source>
        <dbReference type="Proteomes" id="UP000256838"/>
    </source>
</evidence>
<dbReference type="Gene3D" id="2.40.160.10">
    <property type="entry name" value="Porin"/>
    <property type="match status" value="1"/>
</dbReference>
<dbReference type="InterPro" id="IPR033900">
    <property type="entry name" value="Gram_neg_porin_domain"/>
</dbReference>
<dbReference type="GO" id="GO:0046930">
    <property type="term" value="C:pore complex"/>
    <property type="evidence" value="ECO:0007669"/>
    <property type="project" value="UniProtKB-KW"/>
</dbReference>
<dbReference type="InterPro" id="IPR050298">
    <property type="entry name" value="Gram-neg_bact_OMP"/>
</dbReference>
<keyword evidence="3" id="KW-0813">Transport</keyword>
<dbReference type="GO" id="GO:0009279">
    <property type="term" value="C:cell outer membrane"/>
    <property type="evidence" value="ECO:0007669"/>
    <property type="project" value="UniProtKB-SubCell"/>
</dbReference>
<dbReference type="GO" id="GO:0015288">
    <property type="term" value="F:porin activity"/>
    <property type="evidence" value="ECO:0007669"/>
    <property type="project" value="UniProtKB-KW"/>
</dbReference>
<keyword evidence="4" id="KW-1134">Transmembrane beta strand</keyword>
<dbReference type="RefSeq" id="WP_115531613.1">
    <property type="nucleotide sequence ID" value="NZ_QRGA01000001.1"/>
</dbReference>
<keyword evidence="7" id="KW-0406">Ion transport</keyword>
<dbReference type="AlphaFoldDB" id="A0A3D8K651"/>
<feature type="domain" description="Porin" evidence="12">
    <location>
        <begin position="10"/>
        <end position="330"/>
    </location>
</feature>
<keyword evidence="8" id="KW-0626">Porin</keyword>
<keyword evidence="5" id="KW-0812">Transmembrane</keyword>
<comment type="caution">
    <text evidence="13">The sequence shown here is derived from an EMBL/GenBank/DDBJ whole genome shotgun (WGS) entry which is preliminary data.</text>
</comment>
<evidence type="ECO:0000259" key="12">
    <source>
        <dbReference type="Pfam" id="PF13609"/>
    </source>
</evidence>
<evidence type="ECO:0000256" key="11">
    <source>
        <dbReference type="SAM" id="SignalP"/>
    </source>
</evidence>
<gene>
    <name evidence="13" type="ORF">DWV00_00635</name>
</gene>
<accession>A0A3D8K651</accession>
<evidence type="ECO:0000256" key="2">
    <source>
        <dbReference type="ARBA" id="ARBA00011233"/>
    </source>
</evidence>
<evidence type="ECO:0000256" key="3">
    <source>
        <dbReference type="ARBA" id="ARBA00022448"/>
    </source>
</evidence>
<evidence type="ECO:0000256" key="7">
    <source>
        <dbReference type="ARBA" id="ARBA00023065"/>
    </source>
</evidence>
<feature type="chain" id="PRO_5017615387" evidence="11">
    <location>
        <begin position="23"/>
        <end position="360"/>
    </location>
</feature>
<evidence type="ECO:0000256" key="6">
    <source>
        <dbReference type="ARBA" id="ARBA00022729"/>
    </source>
</evidence>
<evidence type="ECO:0000256" key="8">
    <source>
        <dbReference type="ARBA" id="ARBA00023114"/>
    </source>
</evidence>
<dbReference type="OrthoDB" id="8982743at2"/>
<dbReference type="Proteomes" id="UP000256838">
    <property type="component" value="Unassembled WGS sequence"/>
</dbReference>
<dbReference type="PANTHER" id="PTHR34501:SF9">
    <property type="entry name" value="MAJOR OUTER MEMBRANE PROTEIN P.IA"/>
    <property type="match status" value="1"/>
</dbReference>
<organism evidence="13 14">
    <name type="scientific">Trinickia dinghuensis</name>
    <dbReference type="NCBI Taxonomy" id="2291023"/>
    <lineage>
        <taxon>Bacteria</taxon>
        <taxon>Pseudomonadati</taxon>
        <taxon>Pseudomonadota</taxon>
        <taxon>Betaproteobacteria</taxon>
        <taxon>Burkholderiales</taxon>
        <taxon>Burkholderiaceae</taxon>
        <taxon>Trinickia</taxon>
    </lineage>
</organism>
<evidence type="ECO:0000256" key="4">
    <source>
        <dbReference type="ARBA" id="ARBA00022452"/>
    </source>
</evidence>
<keyword evidence="9" id="KW-0472">Membrane</keyword>
<evidence type="ECO:0000313" key="13">
    <source>
        <dbReference type="EMBL" id="RDV00345.1"/>
    </source>
</evidence>
<dbReference type="Pfam" id="PF13609">
    <property type="entry name" value="Porin_4"/>
    <property type="match status" value="1"/>
</dbReference>
<evidence type="ECO:0000256" key="10">
    <source>
        <dbReference type="ARBA" id="ARBA00023237"/>
    </source>
</evidence>
<evidence type="ECO:0000256" key="5">
    <source>
        <dbReference type="ARBA" id="ARBA00022692"/>
    </source>
</evidence>
<reference evidence="13 14" key="1">
    <citation type="submission" date="2018-08" db="EMBL/GenBank/DDBJ databases">
        <title>Paraburkholderia sp. DHOM06 isolated from forest soil.</title>
        <authorList>
            <person name="Gao Z.-H."/>
            <person name="Qiu L.-H."/>
        </authorList>
    </citation>
    <scope>NUCLEOTIDE SEQUENCE [LARGE SCALE GENOMIC DNA]</scope>
    <source>
        <strain evidence="13 14">DHOM06</strain>
    </source>
</reference>
<comment type="subcellular location">
    <subcellularLocation>
        <location evidence="1">Cell outer membrane</location>
        <topology evidence="1">Multi-pass membrane protein</topology>
    </subcellularLocation>
</comment>
<dbReference type="SUPFAM" id="SSF56935">
    <property type="entry name" value="Porins"/>
    <property type="match status" value="1"/>
</dbReference>
<evidence type="ECO:0000256" key="9">
    <source>
        <dbReference type="ARBA" id="ARBA00023136"/>
    </source>
</evidence>
<dbReference type="PANTHER" id="PTHR34501">
    <property type="entry name" value="PROTEIN YDDL-RELATED"/>
    <property type="match status" value="1"/>
</dbReference>
<keyword evidence="6 11" id="KW-0732">Signal</keyword>
<protein>
    <submittedName>
        <fullName evidence="13">Porin</fullName>
    </submittedName>
</protein>
<dbReference type="GO" id="GO:0006811">
    <property type="term" value="P:monoatomic ion transport"/>
    <property type="evidence" value="ECO:0007669"/>
    <property type="project" value="UniProtKB-KW"/>
</dbReference>
<dbReference type="InterPro" id="IPR023614">
    <property type="entry name" value="Porin_dom_sf"/>
</dbReference>
<sequence>MKKRFYWMGALAVIAPVGSSFAQSSVTLSGLIDAGVSYVSNEGGSRNIKFDDGIFVPNLLTLSGKEDLGGGTRAVFNLTNQFELGSGSFVPGQSLFGRTAYVGLDDDRLGRLTLGNQYDFMPDALFGGLDDAAIYSAGLYQFRNGPFDKLALPNNPTGAFDWDRLAGERIANSVKYVSPVFHGFSGGLMYGFGNVAGSVGTGNASSFSINYSNGAFGANAAYTLEKSVTPTGQVSVRNWGAGSHYTVGPVTGTALFTTVRNNTNGAAVWQAEVGGLWMIDSFWWLSGAYSYMKGNASVDDNHAHQLSAMLEYLLSKRTGVYAAVVYQRASRGGNAQINGDLVPSSTPTQAIARIGLTTRF</sequence>
<dbReference type="EMBL" id="QRGA01000001">
    <property type="protein sequence ID" value="RDV00345.1"/>
    <property type="molecule type" value="Genomic_DNA"/>
</dbReference>
<name>A0A3D8K651_9BURK</name>
<evidence type="ECO:0000256" key="1">
    <source>
        <dbReference type="ARBA" id="ARBA00004571"/>
    </source>
</evidence>
<proteinExistence type="predicted"/>
<keyword evidence="14" id="KW-1185">Reference proteome</keyword>
<feature type="signal peptide" evidence="11">
    <location>
        <begin position="1"/>
        <end position="22"/>
    </location>
</feature>
<comment type="subunit">
    <text evidence="2">Homotrimer.</text>
</comment>
<dbReference type="CDD" id="cd00342">
    <property type="entry name" value="gram_neg_porins"/>
    <property type="match status" value="1"/>
</dbReference>